<dbReference type="Pfam" id="PF17171">
    <property type="entry name" value="GST_C_6"/>
    <property type="match status" value="1"/>
</dbReference>
<proteinExistence type="predicted"/>
<evidence type="ECO:0000256" key="2">
    <source>
        <dbReference type="ARBA" id="ARBA00022448"/>
    </source>
</evidence>
<dbReference type="Pfam" id="PF10568">
    <property type="entry name" value="Tom37"/>
    <property type="match status" value="1"/>
</dbReference>
<accession>A0A8H7ZZ27</accession>
<reference evidence="10 11" key="1">
    <citation type="journal article" name="Sci. Rep.">
        <title>Genome-scale phylogenetic analyses confirm Olpidium as the closest living zoosporic fungus to the non-flagellated, terrestrial fungi.</title>
        <authorList>
            <person name="Chang Y."/>
            <person name="Rochon D."/>
            <person name="Sekimoto S."/>
            <person name="Wang Y."/>
            <person name="Chovatia M."/>
            <person name="Sandor L."/>
            <person name="Salamov A."/>
            <person name="Grigoriev I.V."/>
            <person name="Stajich J.E."/>
            <person name="Spatafora J.W."/>
        </authorList>
    </citation>
    <scope>NUCLEOTIDE SEQUENCE [LARGE SCALE GENOMIC DNA]</scope>
    <source>
        <strain evidence="10">S191</strain>
    </source>
</reference>
<keyword evidence="3" id="KW-1000">Mitochondrion outer membrane</keyword>
<evidence type="ECO:0008006" key="12">
    <source>
        <dbReference type="Google" id="ProtNLM"/>
    </source>
</evidence>
<evidence type="ECO:0000256" key="5">
    <source>
        <dbReference type="ARBA" id="ARBA00023128"/>
    </source>
</evidence>
<dbReference type="PANTHER" id="PTHR12289">
    <property type="entry name" value="METAXIN RELATED"/>
    <property type="match status" value="1"/>
</dbReference>
<evidence type="ECO:0000256" key="6">
    <source>
        <dbReference type="ARBA" id="ARBA00023136"/>
    </source>
</evidence>
<keyword evidence="2" id="KW-0813">Transport</keyword>
<feature type="compositionally biased region" description="Acidic residues" evidence="7">
    <location>
        <begin position="280"/>
        <end position="302"/>
    </location>
</feature>
<sequence>MLLSDGGAQPEFCAIGRYAALLNNKVHDALLYAWYAEPENYVGAVRPTYASLLPFSMRSLEPTRMRDRARARLALLGVSFEDEGGLDVDRKPTSPFWHSPVENPDAKSGKTKSILEEVESQLAIALVANSTAILRPTTLDVIAYGFLRLQVHPRLPRPDLSNQLSRRHKNLCDFCERMRERIDMLGARPISPPVVEAWSTSLSLASLARFPGLLVRSLLPSSCVPHAFTFRRQAQAKRKKTPAEVGFERQRLISIAGGLAAVVAYVIANGMVRVKFGGLDSEEDEEDEEDDDGEEGWQEDFGELGGGYDEYDD</sequence>
<evidence type="ECO:0000256" key="1">
    <source>
        <dbReference type="ARBA" id="ARBA00004294"/>
    </source>
</evidence>
<evidence type="ECO:0000256" key="4">
    <source>
        <dbReference type="ARBA" id="ARBA00022927"/>
    </source>
</evidence>
<dbReference type="InterPro" id="IPR019564">
    <property type="entry name" value="Sam37/metaxin_N"/>
</dbReference>
<dbReference type="AlphaFoldDB" id="A0A8H7ZZ27"/>
<dbReference type="InterPro" id="IPR033468">
    <property type="entry name" value="Metaxin_GST"/>
</dbReference>
<keyword evidence="11" id="KW-1185">Reference proteome</keyword>
<evidence type="ECO:0000256" key="7">
    <source>
        <dbReference type="SAM" id="MobiDB-lite"/>
    </source>
</evidence>
<keyword evidence="5" id="KW-0496">Mitochondrion</keyword>
<feature type="region of interest" description="Disordered" evidence="7">
    <location>
        <begin position="278"/>
        <end position="313"/>
    </location>
</feature>
<protein>
    <recommendedName>
        <fullName evidence="12">Metaxin</fullName>
    </recommendedName>
</protein>
<gene>
    <name evidence="10" type="ORF">BJ554DRAFT_5733</name>
</gene>
<keyword evidence="4" id="KW-0653">Protein transport</keyword>
<comment type="caution">
    <text evidence="10">The sequence shown here is derived from an EMBL/GenBank/DDBJ whole genome shotgun (WGS) entry which is preliminary data.</text>
</comment>
<dbReference type="GO" id="GO:0007005">
    <property type="term" value="P:mitochondrion organization"/>
    <property type="evidence" value="ECO:0007669"/>
    <property type="project" value="TreeGrafter"/>
</dbReference>
<feature type="domain" description="Mitochondrial outer membrane transport complex Sam37/metaxin N-terminal" evidence="8">
    <location>
        <begin position="18"/>
        <end position="66"/>
    </location>
</feature>
<dbReference type="EMBL" id="JAEFCI010002798">
    <property type="protein sequence ID" value="KAG5461995.1"/>
    <property type="molecule type" value="Genomic_DNA"/>
</dbReference>
<evidence type="ECO:0000313" key="11">
    <source>
        <dbReference type="Proteomes" id="UP000673691"/>
    </source>
</evidence>
<feature type="region of interest" description="Disordered" evidence="7">
    <location>
        <begin position="91"/>
        <end position="110"/>
    </location>
</feature>
<organism evidence="10 11">
    <name type="scientific">Olpidium bornovanus</name>
    <dbReference type="NCBI Taxonomy" id="278681"/>
    <lineage>
        <taxon>Eukaryota</taxon>
        <taxon>Fungi</taxon>
        <taxon>Fungi incertae sedis</taxon>
        <taxon>Olpidiomycota</taxon>
        <taxon>Olpidiomycotina</taxon>
        <taxon>Olpidiomycetes</taxon>
        <taxon>Olpidiales</taxon>
        <taxon>Olpidiaceae</taxon>
        <taxon>Olpidium</taxon>
    </lineage>
</organism>
<name>A0A8H7ZZ27_9FUNG</name>
<evidence type="ECO:0000313" key="10">
    <source>
        <dbReference type="EMBL" id="KAG5461995.1"/>
    </source>
</evidence>
<dbReference type="Proteomes" id="UP000673691">
    <property type="component" value="Unassembled WGS sequence"/>
</dbReference>
<dbReference type="OrthoDB" id="5835136at2759"/>
<dbReference type="GO" id="GO:0015031">
    <property type="term" value="P:protein transport"/>
    <property type="evidence" value="ECO:0007669"/>
    <property type="project" value="UniProtKB-KW"/>
</dbReference>
<evidence type="ECO:0000259" key="9">
    <source>
        <dbReference type="Pfam" id="PF17171"/>
    </source>
</evidence>
<evidence type="ECO:0000256" key="3">
    <source>
        <dbReference type="ARBA" id="ARBA00022787"/>
    </source>
</evidence>
<dbReference type="GO" id="GO:0001401">
    <property type="term" value="C:SAM complex"/>
    <property type="evidence" value="ECO:0007669"/>
    <property type="project" value="InterPro"/>
</dbReference>
<feature type="domain" description="Metaxin glutathione S-transferase" evidence="9">
    <location>
        <begin position="135"/>
        <end position="178"/>
    </location>
</feature>
<feature type="compositionally biased region" description="Gly residues" evidence="7">
    <location>
        <begin position="303"/>
        <end position="313"/>
    </location>
</feature>
<evidence type="ECO:0000259" key="8">
    <source>
        <dbReference type="Pfam" id="PF10568"/>
    </source>
</evidence>
<comment type="subcellular location">
    <subcellularLocation>
        <location evidence="1">Mitochondrion outer membrane</location>
    </subcellularLocation>
</comment>
<dbReference type="PANTHER" id="PTHR12289:SF41">
    <property type="entry name" value="FAILED AXON CONNECTIONS-RELATED"/>
    <property type="match status" value="1"/>
</dbReference>
<dbReference type="InterPro" id="IPR050931">
    <property type="entry name" value="Mito_Protein_Transport_Metaxin"/>
</dbReference>
<keyword evidence="6" id="KW-0472">Membrane</keyword>